<dbReference type="AlphaFoldDB" id="A0A2T4GWX2"/>
<dbReference type="EMBL" id="PVEM01000006">
    <property type="protein sequence ID" value="PTD08040.1"/>
    <property type="molecule type" value="Genomic_DNA"/>
</dbReference>
<sequence>MECGHKSKTYHTFQSEVQATSAHKTAEACPA</sequence>
<keyword evidence="2" id="KW-1185">Reference proteome</keyword>
<reference evidence="1 2" key="1">
    <citation type="submission" date="2018-02" db="EMBL/GenBank/DDBJ databases">
        <title>Fusarium culmorum secondary metabolites in fungal-bacterial-plant interactions.</title>
        <authorList>
            <person name="Schmidt R."/>
        </authorList>
    </citation>
    <scope>NUCLEOTIDE SEQUENCE [LARGE SCALE GENOMIC DNA]</scope>
    <source>
        <strain evidence="1 2">PV</strain>
    </source>
</reference>
<comment type="caution">
    <text evidence="1">The sequence shown here is derived from an EMBL/GenBank/DDBJ whole genome shotgun (WGS) entry which is preliminary data.</text>
</comment>
<gene>
    <name evidence="1" type="ORF">FCULG_00005801</name>
</gene>
<protein>
    <submittedName>
        <fullName evidence="1">Uncharacterized protein</fullName>
    </submittedName>
</protein>
<evidence type="ECO:0000313" key="2">
    <source>
        <dbReference type="Proteomes" id="UP000241587"/>
    </source>
</evidence>
<proteinExistence type="predicted"/>
<evidence type="ECO:0000313" key="1">
    <source>
        <dbReference type="EMBL" id="PTD08040.1"/>
    </source>
</evidence>
<name>A0A2T4GWX2_FUSCU</name>
<dbReference type="Proteomes" id="UP000241587">
    <property type="component" value="Unassembled WGS sequence"/>
</dbReference>
<accession>A0A2T4GWX2</accession>
<organism evidence="1 2">
    <name type="scientific">Fusarium culmorum</name>
    <dbReference type="NCBI Taxonomy" id="5516"/>
    <lineage>
        <taxon>Eukaryota</taxon>
        <taxon>Fungi</taxon>
        <taxon>Dikarya</taxon>
        <taxon>Ascomycota</taxon>
        <taxon>Pezizomycotina</taxon>
        <taxon>Sordariomycetes</taxon>
        <taxon>Hypocreomycetidae</taxon>
        <taxon>Hypocreales</taxon>
        <taxon>Nectriaceae</taxon>
        <taxon>Fusarium</taxon>
    </lineage>
</organism>